<protein>
    <submittedName>
        <fullName evidence="1">Uncharacterized protein</fullName>
    </submittedName>
</protein>
<gene>
    <name evidence="1" type="ORF">Pint_32584</name>
</gene>
<accession>A0ACC0XN38</accession>
<reference evidence="2" key="1">
    <citation type="journal article" date="2023" name="G3 (Bethesda)">
        <title>Genome assembly and association tests identify interacting loci associated with vigor, precocity, and sex in interspecific pistachio rootstocks.</title>
        <authorList>
            <person name="Palmer W."/>
            <person name="Jacygrad E."/>
            <person name="Sagayaradj S."/>
            <person name="Cavanaugh K."/>
            <person name="Han R."/>
            <person name="Bertier L."/>
            <person name="Beede B."/>
            <person name="Kafkas S."/>
            <person name="Golino D."/>
            <person name="Preece J."/>
            <person name="Michelmore R."/>
        </authorList>
    </citation>
    <scope>NUCLEOTIDE SEQUENCE [LARGE SCALE GENOMIC DNA]</scope>
</reference>
<name>A0ACC0XN38_9ROSI</name>
<evidence type="ECO:0000313" key="2">
    <source>
        <dbReference type="Proteomes" id="UP001163603"/>
    </source>
</evidence>
<dbReference type="Proteomes" id="UP001163603">
    <property type="component" value="Chromosome 11"/>
</dbReference>
<comment type="caution">
    <text evidence="1">The sequence shown here is derived from an EMBL/GenBank/DDBJ whole genome shotgun (WGS) entry which is preliminary data.</text>
</comment>
<evidence type="ECO:0000313" key="1">
    <source>
        <dbReference type="EMBL" id="KAJ0020083.1"/>
    </source>
</evidence>
<dbReference type="EMBL" id="CM047746">
    <property type="protein sequence ID" value="KAJ0020083.1"/>
    <property type="molecule type" value="Genomic_DNA"/>
</dbReference>
<keyword evidence="2" id="KW-1185">Reference proteome</keyword>
<sequence>MDPSIAKKANGDKLSSEGKCSNTKLSVQDIPIVTDFYLLPLGGCDIVLGTFWLQTLGPIVWDFSRLSMKFSLKGNSHTLTGATTKDISILDCHSLEKSSKRGVIVSLCSIQEPDTYPTPHPLLQKVLNDFHDVFSIPMGLPPNRTHNHKIPLLEGAQPTNVRPYRYPHFQKAEIEKIVKELLHDGVIQPSQSPYSSPVLLVQKTDGSWRMCVDYRALNNVTIKDRFPIPVVDELLDELHGSKIFSKLDLRSGYHQIRVAPKDVHKTAFRTHDGHYEFLVMPFGLSNAPSTFQSLMNEIFRPFLRKYVLVFFDDILIYSQSLSDHVEHLCTVLEVLRQHKLFAKLSKCRFGCQQIDYLGHIISLGVSVDNKKIECIQSWPLPSSLKALRGFLGLTSYYRKFIQNYGKLAAPLTNMLKKDSFHWNHEARQAFDALKQAMVNPLVLSLPDFSKPFIIECDASGAGIGAVLMQAGRPLAFLSQKLQRKNVFLSTYEKELLALVLAVQKWRPYLLNNRFIIKTDHHSLKYLWRASGGYARYNNGG</sequence>
<organism evidence="1 2">
    <name type="scientific">Pistacia integerrima</name>
    <dbReference type="NCBI Taxonomy" id="434235"/>
    <lineage>
        <taxon>Eukaryota</taxon>
        <taxon>Viridiplantae</taxon>
        <taxon>Streptophyta</taxon>
        <taxon>Embryophyta</taxon>
        <taxon>Tracheophyta</taxon>
        <taxon>Spermatophyta</taxon>
        <taxon>Magnoliopsida</taxon>
        <taxon>eudicotyledons</taxon>
        <taxon>Gunneridae</taxon>
        <taxon>Pentapetalae</taxon>
        <taxon>rosids</taxon>
        <taxon>malvids</taxon>
        <taxon>Sapindales</taxon>
        <taxon>Anacardiaceae</taxon>
        <taxon>Pistacia</taxon>
    </lineage>
</organism>
<proteinExistence type="predicted"/>